<proteinExistence type="predicted"/>
<reference evidence="1 2" key="1">
    <citation type="submission" date="2018-04" db="EMBL/GenBank/DDBJ databases">
        <title>Genome sequencing of Flavobacterium sp. HYN0048.</title>
        <authorList>
            <person name="Yi H."/>
            <person name="Baek C."/>
        </authorList>
    </citation>
    <scope>NUCLEOTIDE SEQUENCE [LARGE SCALE GENOMIC DNA]</scope>
    <source>
        <strain evidence="1 2">HYN0048</strain>
    </source>
</reference>
<keyword evidence="2" id="KW-1185">Reference proteome</keyword>
<dbReference type="KEGG" id="fmg:HYN48_09200"/>
<name>A0A2S0RER0_9FLAO</name>
<dbReference type="Proteomes" id="UP000244193">
    <property type="component" value="Chromosome"/>
</dbReference>
<evidence type="ECO:0000313" key="1">
    <source>
        <dbReference type="EMBL" id="AWA30243.1"/>
    </source>
</evidence>
<organism evidence="1 2">
    <name type="scientific">Flavobacterium magnum</name>
    <dbReference type="NCBI Taxonomy" id="2162713"/>
    <lineage>
        <taxon>Bacteria</taxon>
        <taxon>Pseudomonadati</taxon>
        <taxon>Bacteroidota</taxon>
        <taxon>Flavobacteriia</taxon>
        <taxon>Flavobacteriales</taxon>
        <taxon>Flavobacteriaceae</taxon>
        <taxon>Flavobacterium</taxon>
    </lineage>
</organism>
<dbReference type="AlphaFoldDB" id="A0A2S0RER0"/>
<evidence type="ECO:0000313" key="2">
    <source>
        <dbReference type="Proteomes" id="UP000244193"/>
    </source>
</evidence>
<sequence length="192" mass="21712">MYPEPQCITAQNRTKTITINFNAGPRSYRKPGYEFYIPDSDIVWGSTPATAAMDATKWFCMVTVTSPSCEGFSWEQAASPENLVGNRMTIKVPPPGFPFTVNIYYKEQSDSGSTPDFNEEVMFYYYARGTYRYNHTFQNAWGNVSQPMYLSPWGLSGVDANLQGLDASGWDKSPQLRDGGINYAINNHKYNR</sequence>
<gene>
    <name evidence="1" type="ORF">HYN48_09200</name>
</gene>
<protein>
    <submittedName>
        <fullName evidence="1">Uncharacterized protein</fullName>
    </submittedName>
</protein>
<dbReference type="EMBL" id="CP028811">
    <property type="protein sequence ID" value="AWA30243.1"/>
    <property type="molecule type" value="Genomic_DNA"/>
</dbReference>
<accession>A0A2S0RER0</accession>